<gene>
    <name evidence="2" type="ORF">NEICINOT_04479</name>
</gene>
<evidence type="ECO:0008006" key="4">
    <source>
        <dbReference type="Google" id="ProtNLM"/>
    </source>
</evidence>
<evidence type="ECO:0000313" key="3">
    <source>
        <dbReference type="Proteomes" id="UP000003294"/>
    </source>
</evidence>
<proteinExistence type="predicted"/>
<name>D0W484_NEICI</name>
<comment type="caution">
    <text evidence="2">The sequence shown here is derived from an EMBL/GenBank/DDBJ whole genome shotgun (WGS) entry which is preliminary data.</text>
</comment>
<reference evidence="2 3" key="1">
    <citation type="submission" date="2009-10" db="EMBL/GenBank/DDBJ databases">
        <authorList>
            <person name="Weinstock G."/>
            <person name="Sodergren E."/>
            <person name="Clifton S."/>
            <person name="Fulton L."/>
            <person name="Fulton B."/>
            <person name="Courtney L."/>
            <person name="Fronick C."/>
            <person name="Harrison M."/>
            <person name="Strong C."/>
            <person name="Farmer C."/>
            <person name="Delahaunty K."/>
            <person name="Markovic C."/>
            <person name="Hall O."/>
            <person name="Minx P."/>
            <person name="Tomlinson C."/>
            <person name="Mitreva M."/>
            <person name="Nelson J."/>
            <person name="Hou S."/>
            <person name="Wollam A."/>
            <person name="Pepin K.H."/>
            <person name="Johnson M."/>
            <person name="Bhonagiri V."/>
            <person name="Nash W.E."/>
            <person name="Warren W."/>
            <person name="Chinwalla A."/>
            <person name="Mardis E.R."/>
            <person name="Wilson R.K."/>
        </authorList>
    </citation>
    <scope>NUCLEOTIDE SEQUENCE [LARGE SCALE GENOMIC DNA]</scope>
    <source>
        <strain evidence="2 3">ATCC 14685</strain>
    </source>
</reference>
<accession>D0W484</accession>
<evidence type="ECO:0000313" key="2">
    <source>
        <dbReference type="EMBL" id="EEZ71406.1"/>
    </source>
</evidence>
<evidence type="ECO:0000256" key="1">
    <source>
        <dbReference type="SAM" id="Coils"/>
    </source>
</evidence>
<protein>
    <recommendedName>
        <fullName evidence="4">BZIP transcription factor</fullName>
    </recommendedName>
</protein>
<dbReference type="eggNOG" id="ENOG502ZH0H">
    <property type="taxonomic scope" value="Bacteria"/>
</dbReference>
<dbReference type="Proteomes" id="UP000003294">
    <property type="component" value="Unassembled WGS sequence"/>
</dbReference>
<keyword evidence="1" id="KW-0175">Coiled coil</keyword>
<dbReference type="STRING" id="546262.NEICINOT_04479"/>
<dbReference type="EMBL" id="ACDY02000008">
    <property type="protein sequence ID" value="EEZ71406.1"/>
    <property type="molecule type" value="Genomic_DNA"/>
</dbReference>
<dbReference type="AlphaFoldDB" id="D0W484"/>
<organism evidence="2 3">
    <name type="scientific">Neisseria cinerea ATCC 14685</name>
    <dbReference type="NCBI Taxonomy" id="546262"/>
    <lineage>
        <taxon>Bacteria</taxon>
        <taxon>Pseudomonadati</taxon>
        <taxon>Pseudomonadota</taxon>
        <taxon>Betaproteobacteria</taxon>
        <taxon>Neisseriales</taxon>
        <taxon>Neisseriaceae</taxon>
        <taxon>Neisseria</taxon>
    </lineage>
</organism>
<sequence length="122" mass="14226">MPSETPDGIQTGKVMKQNIEKLESSVYTLVQKFETLISENRRLKETVAELKRAHERQEYEHKTAVDELSEALLIQVSKLKEDLQNKIDSLMEENSRYRTLLEQSRARIEVLIAQLPQNQETQ</sequence>
<feature type="coiled-coil region" evidence="1">
    <location>
        <begin position="33"/>
        <end position="107"/>
    </location>
</feature>